<keyword evidence="5 9" id="KW-0812">Transmembrane</keyword>
<dbReference type="InterPro" id="IPR055348">
    <property type="entry name" value="DctQ"/>
</dbReference>
<dbReference type="PANTHER" id="PTHR35011">
    <property type="entry name" value="2,3-DIKETO-L-GULONATE TRAP TRANSPORTER SMALL PERMEASE PROTEIN YIAM"/>
    <property type="match status" value="1"/>
</dbReference>
<dbReference type="Pfam" id="PF04290">
    <property type="entry name" value="DctQ"/>
    <property type="match status" value="1"/>
</dbReference>
<dbReference type="GO" id="GO:0022857">
    <property type="term" value="F:transmembrane transporter activity"/>
    <property type="evidence" value="ECO:0007669"/>
    <property type="project" value="UniProtKB-UniRule"/>
</dbReference>
<evidence type="ECO:0000256" key="4">
    <source>
        <dbReference type="ARBA" id="ARBA00022519"/>
    </source>
</evidence>
<evidence type="ECO:0000256" key="1">
    <source>
        <dbReference type="ARBA" id="ARBA00004429"/>
    </source>
</evidence>
<reference evidence="11 12" key="1">
    <citation type="submission" date="2020-05" db="EMBL/GenBank/DDBJ databases">
        <authorList>
            <person name="Niu N."/>
        </authorList>
    </citation>
    <scope>NUCLEOTIDE SEQUENCE [LARGE SCALE GENOMIC DNA]</scope>
    <source>
        <strain evidence="11 12">LMG10982</strain>
    </source>
</reference>
<comment type="subunit">
    <text evidence="9">The complex comprises the extracytoplasmic solute receptor protein and the two transmembrane proteins.</text>
</comment>
<evidence type="ECO:0000256" key="5">
    <source>
        <dbReference type="ARBA" id="ARBA00022692"/>
    </source>
</evidence>
<feature type="transmembrane region" description="Helical" evidence="9">
    <location>
        <begin position="136"/>
        <end position="154"/>
    </location>
</feature>
<evidence type="ECO:0000256" key="2">
    <source>
        <dbReference type="ARBA" id="ARBA00022448"/>
    </source>
</evidence>
<dbReference type="RefSeq" id="WP_171589031.1">
    <property type="nucleotide sequence ID" value="NZ_JABGBO010000008.1"/>
</dbReference>
<dbReference type="InterPro" id="IPR007387">
    <property type="entry name" value="TRAP_DctQ"/>
</dbReference>
<comment type="subcellular location">
    <subcellularLocation>
        <location evidence="1 9">Cell inner membrane</location>
        <topology evidence="1 9">Multi-pass membrane protein</topology>
    </subcellularLocation>
</comment>
<comment type="caution">
    <text evidence="11">The sequence shown here is derived from an EMBL/GenBank/DDBJ whole genome shotgun (WGS) entry which is preliminary data.</text>
</comment>
<sequence length="166" mass="18521">MSLGQGLITKLSKLCFAVASVALVVMALHIFMDFIGRLLGFYLDGTLEFTSFYYMIFAVFLGASYAQQKNVHIATDVLTNLLPQTIQTVVIKIGLLVQIAFYAILSYQTLLDAISSYESSEEAMANFTFYIWPSKWALPIGFISLTLVVILQLFSRVDTKSEGVFE</sequence>
<dbReference type="EMBL" id="JABGBO010000008">
    <property type="protein sequence ID" value="NOL50044.1"/>
    <property type="molecule type" value="Genomic_DNA"/>
</dbReference>
<name>A0A7Y4LAK1_9BURK</name>
<comment type="similarity">
    <text evidence="8 9">Belongs to the TRAP transporter small permease family.</text>
</comment>
<dbReference type="AlphaFoldDB" id="A0A7Y4LAK1"/>
<evidence type="ECO:0000256" key="6">
    <source>
        <dbReference type="ARBA" id="ARBA00022989"/>
    </source>
</evidence>
<evidence type="ECO:0000256" key="7">
    <source>
        <dbReference type="ARBA" id="ARBA00023136"/>
    </source>
</evidence>
<organism evidence="11 12">
    <name type="scientific">Pelistega europaea</name>
    <dbReference type="NCBI Taxonomy" id="106147"/>
    <lineage>
        <taxon>Bacteria</taxon>
        <taxon>Pseudomonadati</taxon>
        <taxon>Pseudomonadota</taxon>
        <taxon>Betaproteobacteria</taxon>
        <taxon>Burkholderiales</taxon>
        <taxon>Alcaligenaceae</taxon>
        <taxon>Pelistega</taxon>
    </lineage>
</organism>
<evidence type="ECO:0000259" key="10">
    <source>
        <dbReference type="Pfam" id="PF04290"/>
    </source>
</evidence>
<protein>
    <recommendedName>
        <fullName evidence="9">TRAP transporter small permease protein</fullName>
    </recommendedName>
</protein>
<evidence type="ECO:0000313" key="12">
    <source>
        <dbReference type="Proteomes" id="UP000541421"/>
    </source>
</evidence>
<evidence type="ECO:0000313" key="11">
    <source>
        <dbReference type="EMBL" id="NOL50044.1"/>
    </source>
</evidence>
<evidence type="ECO:0000256" key="9">
    <source>
        <dbReference type="RuleBase" id="RU369079"/>
    </source>
</evidence>
<dbReference type="PANTHER" id="PTHR35011:SF10">
    <property type="entry name" value="TRAP TRANSPORTER SMALL PERMEASE PROTEIN"/>
    <property type="match status" value="1"/>
</dbReference>
<keyword evidence="2 9" id="KW-0813">Transport</keyword>
<keyword evidence="4 9" id="KW-0997">Cell inner membrane</keyword>
<gene>
    <name evidence="11" type="ORF">HKX40_07845</name>
</gene>
<dbReference type="GO" id="GO:0005886">
    <property type="term" value="C:plasma membrane"/>
    <property type="evidence" value="ECO:0007669"/>
    <property type="project" value="UniProtKB-SubCell"/>
</dbReference>
<keyword evidence="6 9" id="KW-1133">Transmembrane helix</keyword>
<keyword evidence="7 9" id="KW-0472">Membrane</keyword>
<feature type="transmembrane region" description="Helical" evidence="9">
    <location>
        <begin position="52"/>
        <end position="68"/>
    </location>
</feature>
<evidence type="ECO:0000256" key="3">
    <source>
        <dbReference type="ARBA" id="ARBA00022475"/>
    </source>
</evidence>
<accession>A0A7Y4LAK1</accession>
<keyword evidence="3" id="KW-1003">Cell membrane</keyword>
<dbReference type="GO" id="GO:0015740">
    <property type="term" value="P:C4-dicarboxylate transport"/>
    <property type="evidence" value="ECO:0007669"/>
    <property type="project" value="TreeGrafter"/>
</dbReference>
<proteinExistence type="inferred from homology"/>
<evidence type="ECO:0000256" key="8">
    <source>
        <dbReference type="ARBA" id="ARBA00038436"/>
    </source>
</evidence>
<keyword evidence="12" id="KW-1185">Reference proteome</keyword>
<feature type="domain" description="Tripartite ATP-independent periplasmic transporters DctQ component" evidence="10">
    <location>
        <begin position="26"/>
        <end position="157"/>
    </location>
</feature>
<comment type="function">
    <text evidence="9">Part of the tripartite ATP-independent periplasmic (TRAP) transport system.</text>
</comment>
<feature type="transmembrane region" description="Helical" evidence="9">
    <location>
        <begin position="89"/>
        <end position="110"/>
    </location>
</feature>
<feature type="transmembrane region" description="Helical" evidence="9">
    <location>
        <begin position="12"/>
        <end position="32"/>
    </location>
</feature>
<dbReference type="Proteomes" id="UP000541421">
    <property type="component" value="Unassembled WGS sequence"/>
</dbReference>